<evidence type="ECO:0000256" key="4">
    <source>
        <dbReference type="ARBA" id="ARBA00022989"/>
    </source>
</evidence>
<feature type="transmembrane region" description="Helical" evidence="7">
    <location>
        <begin position="374"/>
        <end position="396"/>
    </location>
</feature>
<organism evidence="9 10">
    <name type="scientific">Riccia sorocarpa</name>
    <dbReference type="NCBI Taxonomy" id="122646"/>
    <lineage>
        <taxon>Eukaryota</taxon>
        <taxon>Viridiplantae</taxon>
        <taxon>Streptophyta</taxon>
        <taxon>Embryophyta</taxon>
        <taxon>Marchantiophyta</taxon>
        <taxon>Marchantiopsida</taxon>
        <taxon>Marchantiidae</taxon>
        <taxon>Marchantiales</taxon>
        <taxon>Ricciaceae</taxon>
        <taxon>Riccia</taxon>
    </lineage>
</organism>
<comment type="caution">
    <text evidence="9">The sequence shown here is derived from an EMBL/GenBank/DDBJ whole genome shotgun (WGS) entry which is preliminary data.</text>
</comment>
<evidence type="ECO:0000256" key="1">
    <source>
        <dbReference type="ARBA" id="ARBA00004141"/>
    </source>
</evidence>
<accession>A0ABD3I5C6</accession>
<proteinExistence type="predicted"/>
<keyword evidence="5" id="KW-0040">ANK repeat</keyword>
<dbReference type="EMBL" id="JBJQOH010000002">
    <property type="protein sequence ID" value="KAL3697436.1"/>
    <property type="molecule type" value="Genomic_DNA"/>
</dbReference>
<comment type="subcellular location">
    <subcellularLocation>
        <location evidence="1">Membrane</location>
        <topology evidence="1">Multi-pass membrane protein</topology>
    </subcellularLocation>
</comment>
<name>A0ABD3I5C6_9MARC</name>
<evidence type="ECO:0000256" key="3">
    <source>
        <dbReference type="ARBA" id="ARBA00022737"/>
    </source>
</evidence>
<dbReference type="SUPFAM" id="SSF48403">
    <property type="entry name" value="Ankyrin repeat"/>
    <property type="match status" value="1"/>
</dbReference>
<sequence length="419" mass="46910">MIVLTSPHLEDDTRIKWLEDVLLDRDVLPDFSPIAVFTRALVRTGVVVVDFITSLQYAVLVGNTRTVELLAKDDRMSDNARTKGNCGGGDLSSLHYAAEQGDLEKIRRILETNKFDCTYDGKGKTLLQSALFCQEPSSFLLLLQDYVNIYTMSIHEHSNSSRTKDTEGMTEHAGKQPCQCAKHKREKLEVESNHIGCVNYLLQVGLDAWQTDSDNKIADPGPKASGDYKKWWYEKVMQETHNQKTGFGAAANALSVTAALVVTASYIGPLQPPLGYNLVDEDHISKMQVDILPVRIFLVCNNLAFFFALTAIMMYLTPSLPMPKQSTLEEMARMRRSVSSALIALIVFVTAILIAFASAIIPVTPNEGNPNRRWLSISTLMIGIPMCLSKIAICCIRADRLYFHNSITVRRWYARHVFI</sequence>
<keyword evidence="2 7" id="KW-0812">Transmembrane</keyword>
<gene>
    <name evidence="9" type="ORF">R1sor_011512</name>
</gene>
<feature type="transmembrane region" description="Helical" evidence="7">
    <location>
        <begin position="296"/>
        <end position="317"/>
    </location>
</feature>
<dbReference type="GO" id="GO:0016020">
    <property type="term" value="C:membrane"/>
    <property type="evidence" value="ECO:0007669"/>
    <property type="project" value="UniProtKB-SubCell"/>
</dbReference>
<keyword evidence="4 7" id="KW-1133">Transmembrane helix</keyword>
<feature type="transmembrane region" description="Helical" evidence="7">
    <location>
        <begin position="247"/>
        <end position="268"/>
    </location>
</feature>
<dbReference type="Proteomes" id="UP001633002">
    <property type="component" value="Unassembled WGS sequence"/>
</dbReference>
<evidence type="ECO:0000256" key="2">
    <source>
        <dbReference type="ARBA" id="ARBA00022692"/>
    </source>
</evidence>
<keyword evidence="3" id="KW-0677">Repeat</keyword>
<protein>
    <recommendedName>
        <fullName evidence="8">PGG domain-containing protein</fullName>
    </recommendedName>
</protein>
<dbReference type="Gene3D" id="1.25.40.20">
    <property type="entry name" value="Ankyrin repeat-containing domain"/>
    <property type="match status" value="1"/>
</dbReference>
<feature type="domain" description="PGG" evidence="8">
    <location>
        <begin position="249"/>
        <end position="361"/>
    </location>
</feature>
<evidence type="ECO:0000256" key="6">
    <source>
        <dbReference type="ARBA" id="ARBA00023136"/>
    </source>
</evidence>
<dbReference type="AlphaFoldDB" id="A0ABD3I5C6"/>
<dbReference type="Pfam" id="PF13962">
    <property type="entry name" value="PGG"/>
    <property type="match status" value="1"/>
</dbReference>
<dbReference type="PANTHER" id="PTHR24186">
    <property type="entry name" value="PROTEIN PHOSPHATASE 1 REGULATORY SUBUNIT"/>
    <property type="match status" value="1"/>
</dbReference>
<dbReference type="InterPro" id="IPR036770">
    <property type="entry name" value="Ankyrin_rpt-contain_sf"/>
</dbReference>
<feature type="transmembrane region" description="Helical" evidence="7">
    <location>
        <begin position="338"/>
        <end position="362"/>
    </location>
</feature>
<evidence type="ECO:0000313" key="9">
    <source>
        <dbReference type="EMBL" id="KAL3697436.1"/>
    </source>
</evidence>
<evidence type="ECO:0000313" key="10">
    <source>
        <dbReference type="Proteomes" id="UP001633002"/>
    </source>
</evidence>
<reference evidence="9 10" key="1">
    <citation type="submission" date="2024-09" db="EMBL/GenBank/DDBJ databases">
        <title>Chromosome-scale assembly of Riccia sorocarpa.</title>
        <authorList>
            <person name="Paukszto L."/>
        </authorList>
    </citation>
    <scope>NUCLEOTIDE SEQUENCE [LARGE SCALE GENOMIC DNA]</scope>
    <source>
        <strain evidence="9">LP-2024</strain>
        <tissue evidence="9">Aerial parts of the thallus</tissue>
    </source>
</reference>
<evidence type="ECO:0000259" key="8">
    <source>
        <dbReference type="Pfam" id="PF13962"/>
    </source>
</evidence>
<keyword evidence="6 7" id="KW-0472">Membrane</keyword>
<keyword evidence="10" id="KW-1185">Reference proteome</keyword>
<dbReference type="PANTHER" id="PTHR24186:SF38">
    <property type="entry name" value="ANKYRIN REPEAT FAMILY PROTEIN"/>
    <property type="match status" value="1"/>
</dbReference>
<dbReference type="InterPro" id="IPR026961">
    <property type="entry name" value="PGG_dom"/>
</dbReference>
<evidence type="ECO:0000256" key="5">
    <source>
        <dbReference type="ARBA" id="ARBA00023043"/>
    </source>
</evidence>
<evidence type="ECO:0000256" key="7">
    <source>
        <dbReference type="SAM" id="Phobius"/>
    </source>
</evidence>